<evidence type="ECO:0000256" key="8">
    <source>
        <dbReference type="ARBA" id="ARBA00022989"/>
    </source>
</evidence>
<dbReference type="Gene3D" id="2.60.40.60">
    <property type="entry name" value="Cadherins"/>
    <property type="match status" value="1"/>
</dbReference>
<proteinExistence type="predicted"/>
<evidence type="ECO:0000256" key="6">
    <source>
        <dbReference type="ARBA" id="ARBA00022837"/>
    </source>
</evidence>
<feature type="transmembrane region" description="Helical" evidence="15">
    <location>
        <begin position="421"/>
        <end position="442"/>
    </location>
</feature>
<evidence type="ECO:0000256" key="3">
    <source>
        <dbReference type="ARBA" id="ARBA00022692"/>
    </source>
</evidence>
<keyword evidence="4" id="KW-0479">Metal-binding</keyword>
<evidence type="ECO:0000313" key="19">
    <source>
        <dbReference type="Proteomes" id="UP001352852"/>
    </source>
</evidence>
<dbReference type="InterPro" id="IPR027397">
    <property type="entry name" value="Catenin-bd_sf"/>
</dbReference>
<keyword evidence="8 15" id="KW-1133">Transmembrane helix</keyword>
<feature type="compositionally biased region" description="Low complexity" evidence="14">
    <location>
        <begin position="326"/>
        <end position="337"/>
    </location>
</feature>
<dbReference type="SUPFAM" id="SSF49313">
    <property type="entry name" value="Cadherin-like"/>
    <property type="match status" value="1"/>
</dbReference>
<dbReference type="SMART" id="SM00112">
    <property type="entry name" value="CA"/>
    <property type="match status" value="1"/>
</dbReference>
<evidence type="ECO:0000256" key="12">
    <source>
        <dbReference type="PROSITE-ProRule" id="PRU00043"/>
    </source>
</evidence>
<dbReference type="CDD" id="cd00637">
    <property type="entry name" value="7tm_classA_rhodopsin-like"/>
    <property type="match status" value="1"/>
</dbReference>
<dbReference type="SUPFAM" id="SSF81321">
    <property type="entry name" value="Family A G protein-coupled receptor-like"/>
    <property type="match status" value="1"/>
</dbReference>
<feature type="compositionally biased region" description="Low complexity" evidence="14">
    <location>
        <begin position="830"/>
        <end position="847"/>
    </location>
</feature>
<keyword evidence="10" id="KW-0325">Glycoprotein</keyword>
<feature type="transmembrane region" description="Helical" evidence="15">
    <location>
        <begin position="121"/>
        <end position="146"/>
    </location>
</feature>
<dbReference type="PANTHER" id="PTHR24027">
    <property type="entry name" value="CADHERIN-23"/>
    <property type="match status" value="1"/>
</dbReference>
<dbReference type="PROSITE" id="PS50268">
    <property type="entry name" value="CADHERIN_2"/>
    <property type="match status" value="1"/>
</dbReference>
<comment type="subcellular location">
    <subcellularLocation>
        <location evidence="1">Cell membrane</location>
        <topology evidence="1">Single-pass type I membrane protein</topology>
    </subcellularLocation>
</comment>
<dbReference type="Pfam" id="PF00028">
    <property type="entry name" value="Cadherin"/>
    <property type="match status" value="1"/>
</dbReference>
<name>A0ABU7CK13_9TELE</name>
<feature type="transmembrane region" description="Helical" evidence="15">
    <location>
        <begin position="692"/>
        <end position="714"/>
    </location>
</feature>
<dbReference type="PANTHER" id="PTHR24027:SF81">
    <property type="entry name" value="CADHERIN-4"/>
    <property type="match status" value="1"/>
</dbReference>
<keyword evidence="19" id="KW-1185">Reference proteome</keyword>
<keyword evidence="5" id="KW-0677">Repeat</keyword>
<evidence type="ECO:0000256" key="11">
    <source>
        <dbReference type="ARBA" id="ARBA00041040"/>
    </source>
</evidence>
<evidence type="ECO:0000256" key="4">
    <source>
        <dbReference type="ARBA" id="ARBA00022723"/>
    </source>
</evidence>
<feature type="transmembrane region" description="Helical" evidence="15">
    <location>
        <begin position="54"/>
        <end position="76"/>
    </location>
</feature>
<feature type="compositionally biased region" description="Basic residues" evidence="14">
    <location>
        <begin position="280"/>
        <end position="295"/>
    </location>
</feature>
<evidence type="ECO:0000256" key="10">
    <source>
        <dbReference type="ARBA" id="ARBA00023180"/>
    </source>
</evidence>
<dbReference type="InterPro" id="IPR000233">
    <property type="entry name" value="Cadherin_Y-type_LIR"/>
</dbReference>
<dbReference type="Pfam" id="PF01049">
    <property type="entry name" value="CADH_Y-type_LIR"/>
    <property type="match status" value="1"/>
</dbReference>
<dbReference type="EMBL" id="JAHUTJ010000142">
    <property type="protein sequence ID" value="MED6263307.1"/>
    <property type="molecule type" value="Genomic_DNA"/>
</dbReference>
<keyword evidence="2" id="KW-1003">Cell membrane</keyword>
<dbReference type="PRINTS" id="PR00237">
    <property type="entry name" value="GPCRRHODOPSN"/>
</dbReference>
<feature type="transmembrane region" description="Helical" evidence="15">
    <location>
        <begin position="96"/>
        <end position="115"/>
    </location>
</feature>
<sequence>METESYTSGPATTDWVRMPAGLEGTEVHQDQGDASSASAVPWHMPYSLSFQVSLTAFLMLELVLGFSSNLTVLVLYCSQSNLVDSVSNMVTVNLHVLDVAVCLLCVPLTLVVVLLPPGPNLTLLCCFHEACVTFASIATAINILVISLDRYDISVRPANRLLTTRRAALLLAAVWVTSVAVFFMPFLEVQWSSASEPDETSEMTASLGVRGTAVPAWRNRTLLCVGGQGYYTGLGMYYHLILQVPIFFTTVAVMLFTYSRILRALNIRIGSHMRKSERSRGRHKRQKERKGGLRRNNKEAGGEQCTTDGTKQLSHPPLIPSPSPTPTATSPPAQSTAAPLIASEAGAAAPLPATMGVQASVSAIIALRRAVRRHRDRRERQRRVFKMSLIIITTFLGCWAPLSVTNILILSIGPSDVLVSLRLWFLALAYGTTISHPLLYAFTRQKLRRALRAKVKKRVVSLLQVDPSPGGTVIHNSWVETRKTSRQTGKTAPLGVVETGSLLGTLWNIVCFCRPQRERLGKEDILQECSQEVYGMDPQPRLENMSTGSPQASGTGTLQIYLIDVNDNAPVLVPKDAQICERARHNSRINITASDADAEPNVGPFVFELPSFPASIRRNWTISRLSGDYAQLRLRIPYLEPAVYEIPVIVSDSGNPPLSNRSMIRIKVCPCDNNGDCSATGAVAAAGLGTGAIIAILICIIILLSMVLLFVVWMKRREKERQAKPLLIDPEDDVRDNILKYDEEGGGEEDQDYDLSQLQQPESLDHIINKPTGVRRVDERPVIAESQYPVRPSVPHPGDIGDFINDGLRAADNDPTAPPYDSLLVFDYEGSGSTTGSVSSLNSTSSGDQDYDYLNDWGPRFKKLADLYGGGEDN</sequence>
<reference evidence="18 19" key="1">
    <citation type="submission" date="2021-06" db="EMBL/GenBank/DDBJ databases">
        <authorList>
            <person name="Palmer J.M."/>
        </authorList>
    </citation>
    <scope>NUCLEOTIDE SEQUENCE [LARGE SCALE GENOMIC DNA]</scope>
    <source>
        <strain evidence="18 19">CL_MEX2019</strain>
        <tissue evidence="18">Muscle</tissue>
    </source>
</reference>
<keyword evidence="3 15" id="KW-0812">Transmembrane</keyword>
<dbReference type="PROSITE" id="PS50262">
    <property type="entry name" value="G_PROTEIN_RECEP_F1_2"/>
    <property type="match status" value="1"/>
</dbReference>
<feature type="transmembrane region" description="Helical" evidence="15">
    <location>
        <begin position="167"/>
        <end position="187"/>
    </location>
</feature>
<feature type="domain" description="G-protein coupled receptors family 1 profile" evidence="16">
    <location>
        <begin position="68"/>
        <end position="440"/>
    </location>
</feature>
<feature type="transmembrane region" description="Helical" evidence="15">
    <location>
        <begin position="384"/>
        <end position="409"/>
    </location>
</feature>
<keyword evidence="9 15" id="KW-0472">Membrane</keyword>
<evidence type="ECO:0000259" key="16">
    <source>
        <dbReference type="PROSITE" id="PS50262"/>
    </source>
</evidence>
<comment type="caution">
    <text evidence="18">The sequence shown here is derived from an EMBL/GenBank/DDBJ whole genome shotgun (WGS) entry which is preliminary data.</text>
</comment>
<keyword evidence="6 12" id="KW-0106">Calcium</keyword>
<evidence type="ECO:0000313" key="18">
    <source>
        <dbReference type="EMBL" id="MED6263307.1"/>
    </source>
</evidence>
<evidence type="ECO:0000256" key="9">
    <source>
        <dbReference type="ARBA" id="ARBA00023136"/>
    </source>
</evidence>
<dbReference type="InterPro" id="IPR000276">
    <property type="entry name" value="GPCR_Rhodpsn"/>
</dbReference>
<feature type="compositionally biased region" description="Polar residues" evidence="14">
    <location>
        <begin position="304"/>
        <end position="313"/>
    </location>
</feature>
<dbReference type="InterPro" id="IPR002126">
    <property type="entry name" value="Cadherin-like_dom"/>
</dbReference>
<accession>A0ABU7CK13</accession>
<evidence type="ECO:0000256" key="15">
    <source>
        <dbReference type="SAM" id="Phobius"/>
    </source>
</evidence>
<evidence type="ECO:0000256" key="1">
    <source>
        <dbReference type="ARBA" id="ARBA00004251"/>
    </source>
</evidence>
<evidence type="ECO:0000256" key="13">
    <source>
        <dbReference type="RuleBase" id="RU004357"/>
    </source>
</evidence>
<dbReference type="InterPro" id="IPR017452">
    <property type="entry name" value="GPCR_Rhodpsn_7TM"/>
</dbReference>
<comment type="function">
    <text evidence="13">Cadherins are calcium-dependent cell adhesion proteins.</text>
</comment>
<dbReference type="CDD" id="cd11304">
    <property type="entry name" value="Cadherin_repeat"/>
    <property type="match status" value="1"/>
</dbReference>
<dbReference type="Proteomes" id="UP001352852">
    <property type="component" value="Unassembled WGS sequence"/>
</dbReference>
<keyword evidence="7" id="KW-0130">Cell adhesion</keyword>
<dbReference type="PROSITE" id="PS00232">
    <property type="entry name" value="CADHERIN_1"/>
    <property type="match status" value="1"/>
</dbReference>
<gene>
    <name evidence="18" type="ORF">CHARACLAT_003323</name>
</gene>
<feature type="region of interest" description="Disordered" evidence="14">
    <location>
        <begin position="273"/>
        <end position="337"/>
    </location>
</feature>
<dbReference type="InterPro" id="IPR015919">
    <property type="entry name" value="Cadherin-like_sf"/>
</dbReference>
<evidence type="ECO:0000259" key="17">
    <source>
        <dbReference type="PROSITE" id="PS50268"/>
    </source>
</evidence>
<evidence type="ECO:0000256" key="14">
    <source>
        <dbReference type="SAM" id="MobiDB-lite"/>
    </source>
</evidence>
<feature type="region of interest" description="Disordered" evidence="14">
    <location>
        <begin position="828"/>
        <end position="849"/>
    </location>
</feature>
<evidence type="ECO:0000256" key="7">
    <source>
        <dbReference type="ARBA" id="ARBA00022889"/>
    </source>
</evidence>
<evidence type="ECO:0000256" key="5">
    <source>
        <dbReference type="ARBA" id="ARBA00022737"/>
    </source>
</evidence>
<dbReference type="InterPro" id="IPR020894">
    <property type="entry name" value="Cadherin_CS"/>
</dbReference>
<feature type="transmembrane region" description="Helical" evidence="15">
    <location>
        <begin position="236"/>
        <end position="258"/>
    </location>
</feature>
<dbReference type="InterPro" id="IPR039808">
    <property type="entry name" value="Cadherin"/>
</dbReference>
<evidence type="ECO:0000256" key="2">
    <source>
        <dbReference type="ARBA" id="ARBA00022475"/>
    </source>
</evidence>
<dbReference type="Gene3D" id="1.20.1070.10">
    <property type="entry name" value="Rhodopsin 7-helix transmembrane proteins"/>
    <property type="match status" value="2"/>
</dbReference>
<protein>
    <recommendedName>
        <fullName evidence="11">Cadherin-4</fullName>
    </recommendedName>
</protein>
<dbReference type="Pfam" id="PF00001">
    <property type="entry name" value="7tm_1"/>
    <property type="match status" value="1"/>
</dbReference>
<feature type="domain" description="Cadherin" evidence="17">
    <location>
        <begin position="571"/>
        <end position="678"/>
    </location>
</feature>
<organism evidence="18 19">
    <name type="scientific">Characodon lateralis</name>
    <dbReference type="NCBI Taxonomy" id="208331"/>
    <lineage>
        <taxon>Eukaryota</taxon>
        <taxon>Metazoa</taxon>
        <taxon>Chordata</taxon>
        <taxon>Craniata</taxon>
        <taxon>Vertebrata</taxon>
        <taxon>Euteleostomi</taxon>
        <taxon>Actinopterygii</taxon>
        <taxon>Neopterygii</taxon>
        <taxon>Teleostei</taxon>
        <taxon>Neoteleostei</taxon>
        <taxon>Acanthomorphata</taxon>
        <taxon>Ovalentaria</taxon>
        <taxon>Atherinomorphae</taxon>
        <taxon>Cyprinodontiformes</taxon>
        <taxon>Goodeidae</taxon>
        <taxon>Characodon</taxon>
    </lineage>
</organism>
<dbReference type="Gene3D" id="4.10.900.10">
    <property type="entry name" value="TCF3-CBD (Catenin binding domain)"/>
    <property type="match status" value="1"/>
</dbReference>